<evidence type="ECO:0000313" key="3">
    <source>
        <dbReference type="Proteomes" id="UP000030014"/>
    </source>
</evidence>
<feature type="transmembrane region" description="Helical" evidence="1">
    <location>
        <begin position="191"/>
        <end position="210"/>
    </location>
</feature>
<dbReference type="EMBL" id="JDRY01000046">
    <property type="protein sequence ID" value="KGM98772.1"/>
    <property type="molecule type" value="Genomic_DNA"/>
</dbReference>
<organism evidence="2 3">
    <name type="scientific">Clostridium botulinum C/D str. DC5</name>
    <dbReference type="NCBI Taxonomy" id="1443128"/>
    <lineage>
        <taxon>Bacteria</taxon>
        <taxon>Bacillati</taxon>
        <taxon>Bacillota</taxon>
        <taxon>Clostridia</taxon>
        <taxon>Eubacteriales</taxon>
        <taxon>Clostridiaceae</taxon>
        <taxon>Clostridium</taxon>
    </lineage>
</organism>
<evidence type="ECO:0000313" key="2">
    <source>
        <dbReference type="EMBL" id="KGM98772.1"/>
    </source>
</evidence>
<sequence>MEDKLIIIDDLSKFSSKSVKTRSSMKECIFKILGYTFMFYLMRLIFIIPIYIFSSGNMSLFKLYNNRYTYNSPSYNDIWANFNKAFLNVFQNRDYLIKYMIISFIVLSVLFILISNSPMGILVSFFVIIISPYIVYNVCLPIISFLYVPLNFICLFIDNCLPERIPIIQLWGILGFIFGIIQVIRKSNKKAIITFLIILIICFAITNYKFCIQNAFPLKSFF</sequence>
<feature type="transmembrane region" description="Helical" evidence="1">
    <location>
        <begin position="32"/>
        <end position="53"/>
    </location>
</feature>
<keyword evidence="1" id="KW-0812">Transmembrane</keyword>
<feature type="transmembrane region" description="Helical" evidence="1">
    <location>
        <begin position="121"/>
        <end position="147"/>
    </location>
</feature>
<protein>
    <submittedName>
        <fullName evidence="2">Uncharacterized protein</fullName>
    </submittedName>
</protein>
<reference evidence="2 3" key="1">
    <citation type="submission" date="2014-01" db="EMBL/GenBank/DDBJ databases">
        <title>Plasmidome dynamics in the species complex Clostridium novyi sensu lato converts strains of independent lineages into distinctly different pathogens.</title>
        <authorList>
            <person name="Skarin H."/>
            <person name="Segerman B."/>
        </authorList>
    </citation>
    <scope>NUCLEOTIDE SEQUENCE [LARGE SCALE GENOMIC DNA]</scope>
    <source>
        <strain evidence="2 3">DC5</strain>
    </source>
</reference>
<feature type="transmembrane region" description="Helical" evidence="1">
    <location>
        <begin position="167"/>
        <end position="184"/>
    </location>
</feature>
<dbReference type="Proteomes" id="UP000030014">
    <property type="component" value="Unassembled WGS sequence"/>
</dbReference>
<dbReference type="RefSeq" id="WP_039258252.1">
    <property type="nucleotide sequence ID" value="NZ_JDRY01000046.1"/>
</dbReference>
<evidence type="ECO:0000256" key="1">
    <source>
        <dbReference type="SAM" id="Phobius"/>
    </source>
</evidence>
<keyword evidence="1" id="KW-0472">Membrane</keyword>
<accession>A0A0A0ICY9</accession>
<feature type="transmembrane region" description="Helical" evidence="1">
    <location>
        <begin position="96"/>
        <end position="114"/>
    </location>
</feature>
<gene>
    <name evidence="2" type="ORF">Z955_10415</name>
</gene>
<name>A0A0A0ICY9_CLOBO</name>
<comment type="caution">
    <text evidence="2">The sequence shown here is derived from an EMBL/GenBank/DDBJ whole genome shotgun (WGS) entry which is preliminary data.</text>
</comment>
<proteinExistence type="predicted"/>
<dbReference type="AlphaFoldDB" id="A0A0A0ICY9"/>
<keyword evidence="1" id="KW-1133">Transmembrane helix</keyword>